<reference evidence="2 3" key="1">
    <citation type="journal article" date="2016" name="Nat. Commun.">
        <title>Thousands of microbial genomes shed light on interconnected biogeochemical processes in an aquifer system.</title>
        <authorList>
            <person name="Anantharaman K."/>
            <person name="Brown C.T."/>
            <person name="Hug L.A."/>
            <person name="Sharon I."/>
            <person name="Castelle C.J."/>
            <person name="Probst A.J."/>
            <person name="Thomas B.C."/>
            <person name="Singh A."/>
            <person name="Wilkins M.J."/>
            <person name="Karaoz U."/>
            <person name="Brodie E.L."/>
            <person name="Williams K.H."/>
            <person name="Hubbard S.S."/>
            <person name="Banfield J.F."/>
        </authorList>
    </citation>
    <scope>NUCLEOTIDE SEQUENCE [LARGE SCALE GENOMIC DNA]</scope>
</reference>
<evidence type="ECO:0000313" key="2">
    <source>
        <dbReference type="EMBL" id="OGZ73838.1"/>
    </source>
</evidence>
<evidence type="ECO:0000259" key="1">
    <source>
        <dbReference type="Pfam" id="PF01863"/>
    </source>
</evidence>
<name>A0A1G2II07_9BACT</name>
<dbReference type="PANTHER" id="PTHR30399:SF1">
    <property type="entry name" value="UTP PYROPHOSPHATASE"/>
    <property type="match status" value="1"/>
</dbReference>
<dbReference type="Gene3D" id="3.30.2010.10">
    <property type="entry name" value="Metalloproteases ('zincins'), catalytic domain"/>
    <property type="match status" value="1"/>
</dbReference>
<dbReference type="InterPro" id="IPR053136">
    <property type="entry name" value="UTP_pyrophosphatase-like"/>
</dbReference>
<dbReference type="AlphaFoldDB" id="A0A1G2II07"/>
<dbReference type="CDD" id="cd07344">
    <property type="entry name" value="M48_yhfN_like"/>
    <property type="match status" value="1"/>
</dbReference>
<evidence type="ECO:0000313" key="3">
    <source>
        <dbReference type="Proteomes" id="UP000176774"/>
    </source>
</evidence>
<protein>
    <recommendedName>
        <fullName evidence="1">YgjP-like metallopeptidase domain-containing protein</fullName>
    </recommendedName>
</protein>
<accession>A0A1G2II07</accession>
<comment type="caution">
    <text evidence="2">The sequence shown here is derived from an EMBL/GenBank/DDBJ whole genome shotgun (WGS) entry which is preliminary data.</text>
</comment>
<dbReference type="PANTHER" id="PTHR30399">
    <property type="entry name" value="UNCHARACTERIZED PROTEIN YGJP"/>
    <property type="match status" value="1"/>
</dbReference>
<dbReference type="Proteomes" id="UP000176774">
    <property type="component" value="Unassembled WGS sequence"/>
</dbReference>
<dbReference type="InterPro" id="IPR002725">
    <property type="entry name" value="YgjP-like_metallopeptidase"/>
</dbReference>
<sequence>MPKKRSHHEFIYHKTNALEITRQRLAHFNKTYQFKIHKITIKNQSTRWGSCSKKGNLNFNYRIILLPMHLLDYVIVHELCHLKEFNHSKHFWDLVAKILPDYKKVKKEFKKIRFYK</sequence>
<proteinExistence type="predicted"/>
<feature type="domain" description="YgjP-like metallopeptidase" evidence="1">
    <location>
        <begin position="13"/>
        <end position="111"/>
    </location>
</feature>
<organism evidence="2 3">
    <name type="scientific">Candidatus Staskawiczbacteria bacterium RIFCSPLOWO2_01_FULL_38_12b</name>
    <dbReference type="NCBI Taxonomy" id="1802214"/>
    <lineage>
        <taxon>Bacteria</taxon>
        <taxon>Candidatus Staskawicziibacteriota</taxon>
    </lineage>
</organism>
<dbReference type="EMBL" id="MHPA01000006">
    <property type="protein sequence ID" value="OGZ73838.1"/>
    <property type="molecule type" value="Genomic_DNA"/>
</dbReference>
<gene>
    <name evidence="2" type="ORF">A2908_01365</name>
</gene>
<dbReference type="Pfam" id="PF01863">
    <property type="entry name" value="YgjP-like"/>
    <property type="match status" value="1"/>
</dbReference>